<dbReference type="AlphaFoldDB" id="A0A379EFS0"/>
<organism evidence="1 2">
    <name type="scientific">Prevotella disiens</name>
    <dbReference type="NCBI Taxonomy" id="28130"/>
    <lineage>
        <taxon>Bacteria</taxon>
        <taxon>Pseudomonadati</taxon>
        <taxon>Bacteroidota</taxon>
        <taxon>Bacteroidia</taxon>
        <taxon>Bacteroidales</taxon>
        <taxon>Prevotellaceae</taxon>
        <taxon>Prevotella</taxon>
    </lineage>
</organism>
<accession>A0A379EFS0</accession>
<protein>
    <submittedName>
        <fullName evidence="1">Uncharacterized protein</fullName>
    </submittedName>
</protein>
<dbReference type="EMBL" id="UGTL01000002">
    <property type="protein sequence ID" value="SUB97734.1"/>
    <property type="molecule type" value="Genomic_DNA"/>
</dbReference>
<name>A0A379EFS0_9BACT</name>
<sequence>MKYFSENKNRSTFAVSKDKKVIRLFRLIVVDLDFS</sequence>
<evidence type="ECO:0000313" key="2">
    <source>
        <dbReference type="Proteomes" id="UP000254072"/>
    </source>
</evidence>
<gene>
    <name evidence="1" type="ORF">NCTC11157_02529</name>
</gene>
<proteinExistence type="predicted"/>
<reference evidence="1 2" key="1">
    <citation type="submission" date="2018-06" db="EMBL/GenBank/DDBJ databases">
        <authorList>
            <consortium name="Pathogen Informatics"/>
            <person name="Doyle S."/>
        </authorList>
    </citation>
    <scope>NUCLEOTIDE SEQUENCE [LARGE SCALE GENOMIC DNA]</scope>
    <source>
        <strain evidence="1 2">NCTC11157</strain>
    </source>
</reference>
<dbReference type="Proteomes" id="UP000254072">
    <property type="component" value="Unassembled WGS sequence"/>
</dbReference>
<evidence type="ECO:0000313" key="1">
    <source>
        <dbReference type="EMBL" id="SUB97734.1"/>
    </source>
</evidence>